<evidence type="ECO:0000313" key="2">
    <source>
        <dbReference type="EMBL" id="JAT37539.1"/>
    </source>
</evidence>
<evidence type="ECO:0000256" key="1">
    <source>
        <dbReference type="SAM" id="MobiDB-lite"/>
    </source>
</evidence>
<accession>A0A1B6MNU5</accession>
<dbReference type="AlphaFoldDB" id="A0A1B6MNU5"/>
<name>A0A1B6MNU5_9HEMI</name>
<reference evidence="2" key="1">
    <citation type="submission" date="2015-11" db="EMBL/GenBank/DDBJ databases">
        <title>De novo transcriptome assembly of four potential Pierce s Disease insect vectors from Arizona vineyards.</title>
        <authorList>
            <person name="Tassone E.E."/>
        </authorList>
    </citation>
    <scope>NUCLEOTIDE SEQUENCE</scope>
</reference>
<organism evidence="2">
    <name type="scientific">Graphocephala atropunctata</name>
    <dbReference type="NCBI Taxonomy" id="36148"/>
    <lineage>
        <taxon>Eukaryota</taxon>
        <taxon>Metazoa</taxon>
        <taxon>Ecdysozoa</taxon>
        <taxon>Arthropoda</taxon>
        <taxon>Hexapoda</taxon>
        <taxon>Insecta</taxon>
        <taxon>Pterygota</taxon>
        <taxon>Neoptera</taxon>
        <taxon>Paraneoptera</taxon>
        <taxon>Hemiptera</taxon>
        <taxon>Auchenorrhyncha</taxon>
        <taxon>Membracoidea</taxon>
        <taxon>Cicadellidae</taxon>
        <taxon>Cicadellinae</taxon>
        <taxon>Cicadellini</taxon>
        <taxon>Graphocephala</taxon>
    </lineage>
</organism>
<feature type="region of interest" description="Disordered" evidence="1">
    <location>
        <begin position="416"/>
        <end position="440"/>
    </location>
</feature>
<dbReference type="Gene3D" id="1.10.287.950">
    <property type="entry name" value="Methyl-accepting chemotaxis protein"/>
    <property type="match status" value="1"/>
</dbReference>
<dbReference type="EMBL" id="GEBQ01002438">
    <property type="protein sequence ID" value="JAT37539.1"/>
    <property type="molecule type" value="Transcribed_RNA"/>
</dbReference>
<protein>
    <submittedName>
        <fullName evidence="2">Uncharacterized protein</fullName>
    </submittedName>
</protein>
<gene>
    <name evidence="2" type="ORF">g.5047</name>
</gene>
<proteinExistence type="predicted"/>
<sequence>MLGVSQLLLDVRDIGESVVSTSQDIQLLLRPGESSDIETLQKIKHAKDLLSNILSLLALFSSMDQVDIDRGEELSVEIKRIEFSCIGLQSILSQSIDSISVLQEQQKQILKFLQMINQSANRIVTISLVAKETHRHKDISEIKFQEVCYENKLTCEQHCDGNCYQDDCAESSECPENTEVFTPSPLTHIESGEKGKQHMYWHKLRITIHEKDKDVKETQPHESVMSINEVTYKLSIWDKISGSNNKVKIFTFDNKANVEHSNGNLYNSNDTLSGIQKESEVISIVMRDENNTVQELFDSRDAIDSKIHEESVNETKTAVSENTTTGYPDVESTTEFALFSSESTNSHIESSTTLINDYVLTTESTISSVEVSEHYADTTTPSYYETTTFEETTSTNEFTTETTSLYYETYSSDYSSNYDTTTECTSETPYTTEEPTTPTYETTTQDLYKFSQDIYSVAQDMSTKTNEISSMTSDISCKISNINSLMSDINSYDDEELSKKVQSVNKLTQDINSRTSEISSSCSSMSSLASDISSASSDMPSADRSNTLRTSPWQKISAKGQELVASAQAVVSASQEILLKTDAVVTSTSDMTVGPQVAAIGYDVTAKTQLVISETLGLVSAVIDVINVLDS</sequence>